<evidence type="ECO:0000313" key="2">
    <source>
        <dbReference type="EMBL" id="PTQ60398.1"/>
    </source>
</evidence>
<accession>A0A2T5GM96</accession>
<dbReference type="InterPro" id="IPR001279">
    <property type="entry name" value="Metallo-B-lactamas"/>
</dbReference>
<dbReference type="SUPFAM" id="SSF56281">
    <property type="entry name" value="Metallo-hydrolase/oxidoreductase"/>
    <property type="match status" value="1"/>
</dbReference>
<organism evidence="2 3">
    <name type="scientific">Sphingomonas aurantiaca</name>
    <dbReference type="NCBI Taxonomy" id="185949"/>
    <lineage>
        <taxon>Bacteria</taxon>
        <taxon>Pseudomonadati</taxon>
        <taxon>Pseudomonadota</taxon>
        <taxon>Alphaproteobacteria</taxon>
        <taxon>Sphingomonadales</taxon>
        <taxon>Sphingomonadaceae</taxon>
        <taxon>Sphingomonas</taxon>
    </lineage>
</organism>
<dbReference type="EMBL" id="QAOG01000003">
    <property type="protein sequence ID" value="PTQ60398.1"/>
    <property type="molecule type" value="Genomic_DNA"/>
</dbReference>
<dbReference type="Gene3D" id="3.60.15.10">
    <property type="entry name" value="Ribonuclease Z/Hydroxyacylglutathione hydrolase-like"/>
    <property type="match status" value="1"/>
</dbReference>
<dbReference type="Pfam" id="PF12706">
    <property type="entry name" value="Lactamase_B_2"/>
    <property type="match status" value="1"/>
</dbReference>
<evidence type="ECO:0000313" key="3">
    <source>
        <dbReference type="Proteomes" id="UP000244189"/>
    </source>
</evidence>
<dbReference type="PANTHER" id="PTHR15032:SF4">
    <property type="entry name" value="N-ACYL-PHOSPHATIDYLETHANOLAMINE-HYDROLYZING PHOSPHOLIPASE D"/>
    <property type="match status" value="1"/>
</dbReference>
<dbReference type="InterPro" id="IPR036866">
    <property type="entry name" value="RibonucZ/Hydroxyglut_hydro"/>
</dbReference>
<dbReference type="GO" id="GO:0005737">
    <property type="term" value="C:cytoplasm"/>
    <property type="evidence" value="ECO:0007669"/>
    <property type="project" value="TreeGrafter"/>
</dbReference>
<reference evidence="2 3" key="1">
    <citation type="submission" date="2018-04" db="EMBL/GenBank/DDBJ databases">
        <title>Genomic Encyclopedia of Type Strains, Phase III (KMG-III): the genomes of soil and plant-associated and newly described type strains.</title>
        <authorList>
            <person name="Whitman W."/>
        </authorList>
    </citation>
    <scope>NUCLEOTIDE SEQUENCE [LARGE SCALE GENOMIC DNA]</scope>
    <source>
        <strain evidence="2 3">MA101b</strain>
    </source>
</reference>
<sequence length="390" mass="42025">MRLVLKIVGSVVLLTVVVVALAVTIVPRFLDRIYYRGPATAHFDGARFANPDNDADTQQIQPAGGGRASFFWRYFTGSDGRPAWPKSVAVRPIAPPARVEGERMVVTWVGHASVLIQTQGLNILTDPVWAQTAGPLGAGPRRVAEPGIAFDALPKIDLVLVSHDHYDHLDKATLARLWQRDRPRIVTSLGNDSVIGQTGATATALDWGQRVAIKPGVSVSVTRNHHWGSRWFSDRNRALWSSFVVTLPGGNVFFAGDTGMGDGRWPVEAAALGPIRLALIPIGAFRFVDGQMESGSHIGPVDAVEVYRRLGAAQAIPIHWGTFRLSFEGYDTPPKLLAAAMRCTGQSGFAPVAIGRPVEVAGYVKPVTGTPMPRVALLKCLDTAAVRALR</sequence>
<name>A0A2T5GM96_9SPHN</name>
<proteinExistence type="predicted"/>
<dbReference type="AlphaFoldDB" id="A0A2T5GM96"/>
<gene>
    <name evidence="2" type="ORF">C8J26_2110</name>
</gene>
<dbReference type="Proteomes" id="UP000244189">
    <property type="component" value="Unassembled WGS sequence"/>
</dbReference>
<comment type="caution">
    <text evidence="2">The sequence shown here is derived from an EMBL/GenBank/DDBJ whole genome shotgun (WGS) entry which is preliminary data.</text>
</comment>
<evidence type="ECO:0000259" key="1">
    <source>
        <dbReference type="Pfam" id="PF12706"/>
    </source>
</evidence>
<feature type="domain" description="Metallo-beta-lactamase" evidence="1">
    <location>
        <begin position="122"/>
        <end position="320"/>
    </location>
</feature>
<protein>
    <submittedName>
        <fullName evidence="2">L-ascorbate metabolism protein UlaG (Beta-lactamase superfamily)</fullName>
    </submittedName>
</protein>
<dbReference type="PANTHER" id="PTHR15032">
    <property type="entry name" value="N-ACYL-PHOSPHATIDYLETHANOLAMINE-HYDROLYZING PHOSPHOLIPASE D"/>
    <property type="match status" value="1"/>
</dbReference>
<keyword evidence="3" id="KW-1185">Reference proteome</keyword>